<dbReference type="InterPro" id="IPR001093">
    <property type="entry name" value="IMP_DH_GMPRt"/>
</dbReference>
<dbReference type="SUPFAM" id="SSF51412">
    <property type="entry name" value="Inosine monophosphate dehydrogenase (IMPDH)"/>
    <property type="match status" value="1"/>
</dbReference>
<evidence type="ECO:0000256" key="1">
    <source>
        <dbReference type="ARBA" id="ARBA00001958"/>
    </source>
</evidence>
<organism evidence="10 11">
    <name type="scientific">Candidatus Mycoplasma haematohominis</name>
    <dbReference type="NCBI Taxonomy" id="1494318"/>
    <lineage>
        <taxon>Bacteria</taxon>
        <taxon>Bacillati</taxon>
        <taxon>Mycoplasmatota</taxon>
        <taxon>Mollicutes</taxon>
        <taxon>Mycoplasmataceae</taxon>
        <taxon>Mycoplasma</taxon>
    </lineage>
</organism>
<dbReference type="FunFam" id="3.20.20.70:FF:000424">
    <property type="entry name" value="Inosine-5'-monophosphate dehydrogenase 2"/>
    <property type="match status" value="1"/>
</dbReference>
<accession>A0A478FPH9</accession>
<keyword evidence="7" id="KW-0520">NAD</keyword>
<dbReference type="PROSITE" id="PS00487">
    <property type="entry name" value="IMP_DH_GMP_RED"/>
    <property type="match status" value="1"/>
</dbReference>
<evidence type="ECO:0000259" key="9">
    <source>
        <dbReference type="Pfam" id="PF00478"/>
    </source>
</evidence>
<dbReference type="Proteomes" id="UP000324831">
    <property type="component" value="Unassembled WGS sequence"/>
</dbReference>
<evidence type="ECO:0000256" key="5">
    <source>
        <dbReference type="ARBA" id="ARBA00022958"/>
    </source>
</evidence>
<proteinExistence type="inferred from homology"/>
<protein>
    <submittedName>
        <fullName evidence="10">Inosine-5'-monophosphate dehydrogenase</fullName>
    </submittedName>
</protein>
<dbReference type="GO" id="GO:0003938">
    <property type="term" value="F:IMP dehydrogenase activity"/>
    <property type="evidence" value="ECO:0007669"/>
    <property type="project" value="UniProtKB-EC"/>
</dbReference>
<dbReference type="CDD" id="cd00381">
    <property type="entry name" value="IMPDH"/>
    <property type="match status" value="1"/>
</dbReference>
<dbReference type="GO" id="GO:0006183">
    <property type="term" value="P:GTP biosynthetic process"/>
    <property type="evidence" value="ECO:0007669"/>
    <property type="project" value="TreeGrafter"/>
</dbReference>
<evidence type="ECO:0000256" key="2">
    <source>
        <dbReference type="ARBA" id="ARBA00005502"/>
    </source>
</evidence>
<dbReference type="GO" id="GO:0006177">
    <property type="term" value="P:GMP biosynthetic process"/>
    <property type="evidence" value="ECO:0007669"/>
    <property type="project" value="UniProtKB-KW"/>
</dbReference>
<keyword evidence="3" id="KW-0332">GMP biosynthesis</keyword>
<dbReference type="PANTHER" id="PTHR11911">
    <property type="entry name" value="INOSINE-5-MONOPHOSPHATE DEHYDROGENASE RELATED"/>
    <property type="match status" value="1"/>
</dbReference>
<dbReference type="SMART" id="SM01240">
    <property type="entry name" value="IMPDH"/>
    <property type="match status" value="1"/>
</dbReference>
<keyword evidence="6" id="KW-0560">Oxidoreductase</keyword>
<evidence type="ECO:0000256" key="7">
    <source>
        <dbReference type="ARBA" id="ARBA00023027"/>
    </source>
</evidence>
<keyword evidence="4" id="KW-0658">Purine biosynthesis</keyword>
<evidence type="ECO:0000256" key="6">
    <source>
        <dbReference type="ARBA" id="ARBA00023002"/>
    </source>
</evidence>
<comment type="similarity">
    <text evidence="2">Belongs to the IMPDH/GMPR family.</text>
</comment>
<evidence type="ECO:0000313" key="11">
    <source>
        <dbReference type="Proteomes" id="UP000324831"/>
    </source>
</evidence>
<name>A0A478FPH9_9MOLU</name>
<dbReference type="Pfam" id="PF00478">
    <property type="entry name" value="IMPDH"/>
    <property type="match status" value="1"/>
</dbReference>
<gene>
    <name evidence="10" type="primary">guaB</name>
    <name evidence="10" type="ORF">MHSWG343_02380</name>
</gene>
<dbReference type="EMBL" id="BIMN01000001">
    <property type="protein sequence ID" value="GCE63253.1"/>
    <property type="molecule type" value="Genomic_DNA"/>
</dbReference>
<dbReference type="Gene3D" id="3.20.20.70">
    <property type="entry name" value="Aldolase class I"/>
    <property type="match status" value="1"/>
</dbReference>
<evidence type="ECO:0000256" key="4">
    <source>
        <dbReference type="ARBA" id="ARBA00022755"/>
    </source>
</evidence>
<reference evidence="10 11" key="1">
    <citation type="submission" date="2019-01" db="EMBL/GenBank/DDBJ databases">
        <title>Draft genome sequences of Candidatus Mycoplasma haemohominis SWG34-3 identified from a patient with pyrexia, anemia and liver dysfunction.</title>
        <authorList>
            <person name="Sekizuka T."/>
            <person name="Hattori N."/>
            <person name="Katano H."/>
            <person name="Takuma T."/>
            <person name="Ito T."/>
            <person name="Arai N."/>
            <person name="Yanai R."/>
            <person name="Ishii S."/>
            <person name="Miura Y."/>
            <person name="Tokunaga T."/>
            <person name="Watanabe H."/>
            <person name="Nomura N."/>
            <person name="Eguchi J."/>
            <person name="Arai T."/>
            <person name="Hasegawa H."/>
            <person name="Nakamaki T."/>
            <person name="Wakita T."/>
            <person name="Niki Y."/>
            <person name="Kuroda M."/>
        </authorList>
    </citation>
    <scope>NUCLEOTIDE SEQUENCE [LARGE SCALE GENOMIC DNA]</scope>
    <source>
        <strain evidence="10">SWG34-3</strain>
    </source>
</reference>
<evidence type="ECO:0000256" key="8">
    <source>
        <dbReference type="ARBA" id="ARBA00048028"/>
    </source>
</evidence>
<sequence>MGKFKSKFEELEMSLSFDDVLIKPALSDVRLAEVDLSLQLNEKLKLSIPIFSAAMDTVTGYETARAMIEAGACGTLHKNVSTEENIETVKKLHDEFGSNRPIAVSVGVGNTKEEIGNLINAGANIIVVDSAHAHTNGVGDLVQLISTNFPDVFLIAGNIVTKEAAAFLIERGAHAVKVGIGPGSICTTRKVTGIGRGQVSSISEVADYCRDKGILVISDGGMKATDDIMKSFACGADAVMLGYMLAGCDECPAEKVNIDGEYCMLYRGMGSISAMKQGSAFRYGKSGLANTKWVAEGVESYVKCKGQIKDVLHNIEWSLKSAFGYVGAWNIKEAQEKTQIVRITNSVLNKSNFHSIDKLIK</sequence>
<comment type="cofactor">
    <cofactor evidence="1">
        <name>K(+)</name>
        <dbReference type="ChEBI" id="CHEBI:29103"/>
    </cofactor>
</comment>
<comment type="caution">
    <text evidence="10">The sequence shown here is derived from an EMBL/GenBank/DDBJ whole genome shotgun (WGS) entry which is preliminary data.</text>
</comment>
<dbReference type="InterPro" id="IPR013785">
    <property type="entry name" value="Aldolase_TIM"/>
</dbReference>
<dbReference type="InterPro" id="IPR005990">
    <property type="entry name" value="IMP_DH"/>
</dbReference>
<dbReference type="AlphaFoldDB" id="A0A478FPH9"/>
<keyword evidence="5" id="KW-0630">Potassium</keyword>
<evidence type="ECO:0000256" key="3">
    <source>
        <dbReference type="ARBA" id="ARBA00022749"/>
    </source>
</evidence>
<evidence type="ECO:0000313" key="10">
    <source>
        <dbReference type="EMBL" id="GCE63253.1"/>
    </source>
</evidence>
<feature type="domain" description="IMP dehydrogenase/GMP reductase" evidence="9">
    <location>
        <begin position="15"/>
        <end position="354"/>
    </location>
</feature>
<dbReference type="PANTHER" id="PTHR11911:SF111">
    <property type="entry name" value="INOSINE-5'-MONOPHOSPHATE DEHYDROGENASE"/>
    <property type="match status" value="1"/>
</dbReference>
<comment type="catalytic activity">
    <reaction evidence="8">
        <text>IMP + NAD(+) + H2O = XMP + NADH + H(+)</text>
        <dbReference type="Rhea" id="RHEA:11708"/>
        <dbReference type="ChEBI" id="CHEBI:15377"/>
        <dbReference type="ChEBI" id="CHEBI:15378"/>
        <dbReference type="ChEBI" id="CHEBI:57464"/>
        <dbReference type="ChEBI" id="CHEBI:57540"/>
        <dbReference type="ChEBI" id="CHEBI:57945"/>
        <dbReference type="ChEBI" id="CHEBI:58053"/>
        <dbReference type="EC" id="1.1.1.205"/>
    </reaction>
</comment>
<dbReference type="InterPro" id="IPR015875">
    <property type="entry name" value="IMP_DH/GMP_Rdtase_CS"/>
</dbReference>